<dbReference type="Proteomes" id="UP001370100">
    <property type="component" value="Unassembled WGS sequence"/>
</dbReference>
<organism evidence="1 2">
    <name type="scientific">Actinomycetospora aeridis</name>
    <dbReference type="NCBI Taxonomy" id="3129231"/>
    <lineage>
        <taxon>Bacteria</taxon>
        <taxon>Bacillati</taxon>
        <taxon>Actinomycetota</taxon>
        <taxon>Actinomycetes</taxon>
        <taxon>Pseudonocardiales</taxon>
        <taxon>Pseudonocardiaceae</taxon>
        <taxon>Actinomycetospora</taxon>
    </lineage>
</organism>
<dbReference type="Pfam" id="PF13692">
    <property type="entry name" value="Glyco_trans_1_4"/>
    <property type="match status" value="1"/>
</dbReference>
<proteinExistence type="predicted"/>
<dbReference type="EC" id="2.4.-.-" evidence="1"/>
<evidence type="ECO:0000313" key="1">
    <source>
        <dbReference type="EMBL" id="MEJ2887939.1"/>
    </source>
</evidence>
<dbReference type="Gene3D" id="3.40.50.2000">
    <property type="entry name" value="Glycogen Phosphorylase B"/>
    <property type="match status" value="1"/>
</dbReference>
<comment type="caution">
    <text evidence="1">The sequence shown here is derived from an EMBL/GenBank/DDBJ whole genome shotgun (WGS) entry which is preliminary data.</text>
</comment>
<name>A0ABU8N7M1_9PSEU</name>
<keyword evidence="1" id="KW-0808">Transferase</keyword>
<dbReference type="EMBL" id="JBBEGL010000004">
    <property type="protein sequence ID" value="MEJ2887939.1"/>
    <property type="molecule type" value="Genomic_DNA"/>
</dbReference>
<dbReference type="InterPro" id="IPR050194">
    <property type="entry name" value="Glycosyltransferase_grp1"/>
</dbReference>
<dbReference type="CDD" id="cd03801">
    <property type="entry name" value="GT4_PimA-like"/>
    <property type="match status" value="1"/>
</dbReference>
<protein>
    <submittedName>
        <fullName evidence="1">Glycosyltransferase family 4 protein</fullName>
        <ecNumber evidence="1">2.4.-.-</ecNumber>
    </submittedName>
</protein>
<dbReference type="PANTHER" id="PTHR45947">
    <property type="entry name" value="SULFOQUINOVOSYL TRANSFERASE SQD2"/>
    <property type="match status" value="1"/>
</dbReference>
<accession>A0ABU8N7M1</accession>
<keyword evidence="2" id="KW-1185">Reference proteome</keyword>
<keyword evidence="1" id="KW-0328">Glycosyltransferase</keyword>
<reference evidence="1 2" key="1">
    <citation type="submission" date="2024-03" db="EMBL/GenBank/DDBJ databases">
        <title>Actinomycetospora sp. OC33-EN06, a novel actinomycete isolated from wild orchid (Aerides multiflora).</title>
        <authorList>
            <person name="Suriyachadkun C."/>
        </authorList>
    </citation>
    <scope>NUCLEOTIDE SEQUENCE [LARGE SCALE GENOMIC DNA]</scope>
    <source>
        <strain evidence="1 2">OC33-EN06</strain>
    </source>
</reference>
<dbReference type="GO" id="GO:0016757">
    <property type="term" value="F:glycosyltransferase activity"/>
    <property type="evidence" value="ECO:0007669"/>
    <property type="project" value="UniProtKB-KW"/>
</dbReference>
<evidence type="ECO:0000313" key="2">
    <source>
        <dbReference type="Proteomes" id="UP001370100"/>
    </source>
</evidence>
<sequence length="356" mass="37327">MRPRTVLVVGPLPPPRHGASHVTEAVLAEVRALAAAATGTRVRVVSTAATGAGPRYHLRRAASHVRAGIAVLAARARGPVVVYVGGAGSGGLWYQAAVLAVARAAGAVPVFHHHSYNYLLPGEPPARVMTVLARLLGPSGTHVCLSEGMAATFRARYRTAAAVVVVSNARVVEAPGTVTGDHDGPVDRLVHVSNLTAEKGVLDVLDAFDDLRARGREVGLTLVGPADPEVQAAIDGARRRHGAALRHTGPLDRDGVARELAGAAVFVFPSRYRHESHPLVVHEALAAGVPVLATARGAVAELLPPGWLVDEVTPLADQVTQLLDDDREALRALARAHYERSRAEGIDLPRYLVGSS</sequence>
<dbReference type="RefSeq" id="WP_337714429.1">
    <property type="nucleotide sequence ID" value="NZ_JBBEGL010000004.1"/>
</dbReference>
<gene>
    <name evidence="1" type="ORF">WCD41_15875</name>
</gene>
<dbReference type="PANTHER" id="PTHR45947:SF3">
    <property type="entry name" value="SULFOQUINOVOSYL TRANSFERASE SQD2"/>
    <property type="match status" value="1"/>
</dbReference>
<dbReference type="SUPFAM" id="SSF53756">
    <property type="entry name" value="UDP-Glycosyltransferase/glycogen phosphorylase"/>
    <property type="match status" value="1"/>
</dbReference>